<evidence type="ECO:0000313" key="1">
    <source>
        <dbReference type="EMBL" id="JAQ00253.1"/>
    </source>
</evidence>
<name>A0A146M9Y5_LYGHE</name>
<organism evidence="2">
    <name type="scientific">Lygus hesperus</name>
    <name type="common">Western plant bug</name>
    <dbReference type="NCBI Taxonomy" id="30085"/>
    <lineage>
        <taxon>Eukaryota</taxon>
        <taxon>Metazoa</taxon>
        <taxon>Ecdysozoa</taxon>
        <taxon>Arthropoda</taxon>
        <taxon>Hexapoda</taxon>
        <taxon>Insecta</taxon>
        <taxon>Pterygota</taxon>
        <taxon>Neoptera</taxon>
        <taxon>Paraneoptera</taxon>
        <taxon>Hemiptera</taxon>
        <taxon>Heteroptera</taxon>
        <taxon>Panheteroptera</taxon>
        <taxon>Cimicomorpha</taxon>
        <taxon>Miridae</taxon>
        <taxon>Mirini</taxon>
        <taxon>Lygus</taxon>
    </lineage>
</organism>
<dbReference type="EMBL" id="GDHC01018376">
    <property type="protein sequence ID" value="JAQ00253.1"/>
    <property type="molecule type" value="Transcribed_RNA"/>
</dbReference>
<sequence>MNFALQLIFDSSDEDDVPQRRPRQVKARTQHFEQMDELDFRRRFRLSKRVTLQVLDRIVEIRNTTRTGWDNLLISSLISAIGSNRLVGLVIMYNTYGRRHGC</sequence>
<reference evidence="2" key="1">
    <citation type="journal article" date="2016" name="Gigascience">
        <title>De novo construction of an expanded transcriptome assembly for the western tarnished plant bug, Lygus hesperus.</title>
        <authorList>
            <person name="Tassone E.E."/>
            <person name="Geib S.M."/>
            <person name="Hall B."/>
            <person name="Fabrick J.A."/>
            <person name="Brent C.S."/>
            <person name="Hull J.J."/>
        </authorList>
    </citation>
    <scope>NUCLEOTIDE SEQUENCE</scope>
</reference>
<proteinExistence type="predicted"/>
<dbReference type="EMBL" id="GDHC01002061">
    <property type="protein sequence ID" value="JAQ16568.1"/>
    <property type="molecule type" value="Transcribed_RNA"/>
</dbReference>
<dbReference type="AlphaFoldDB" id="A0A146M9Y5"/>
<gene>
    <name evidence="2" type="ORF">g.64110</name>
    <name evidence="1" type="ORF">g.64114</name>
</gene>
<accession>A0A146M9Y5</accession>
<evidence type="ECO:0000313" key="2">
    <source>
        <dbReference type="EMBL" id="JAQ16568.1"/>
    </source>
</evidence>
<protein>
    <submittedName>
        <fullName evidence="2">Uncharacterized protein</fullName>
    </submittedName>
</protein>